<dbReference type="GO" id="GO:0003677">
    <property type="term" value="F:DNA binding"/>
    <property type="evidence" value="ECO:0007669"/>
    <property type="project" value="TreeGrafter"/>
</dbReference>
<evidence type="ECO:0000256" key="1">
    <source>
        <dbReference type="ARBA" id="ARBA00023015"/>
    </source>
</evidence>
<evidence type="ECO:0000256" key="3">
    <source>
        <dbReference type="SAM" id="MobiDB-lite"/>
    </source>
</evidence>
<dbReference type="InterPro" id="IPR011990">
    <property type="entry name" value="TPR-like_helical_dom_sf"/>
</dbReference>
<keyword evidence="1" id="KW-0805">Transcription regulation</keyword>
<sequence length="261" mass="28575">MTGLRMGPHDGGGTMGSSAGSLHRGARVQLLGRWRLSFIDSDLAVPAGSTQKLIALLALRGSLSRAQIWGTLWPEASTAHASGRLRTAMWRLADSRLLLLDDDHGRMNLAPRVQVDVWDLYNAVAELAHGDADSSSAPAHPEISLFGADLLPDWDDEWLVTDRERIRQMRLHSLESLSAQLVRERHFGAAVEAALAAVSVDPLRESAHRAVICAHLAEGNTAEALRQFHICRTLYAQQLNAVPSRSLYSLVSEFLVPRPDT</sequence>
<evidence type="ECO:0000259" key="4">
    <source>
        <dbReference type="SMART" id="SM01043"/>
    </source>
</evidence>
<keyword evidence="2" id="KW-0804">Transcription</keyword>
<dbReference type="InterPro" id="IPR005158">
    <property type="entry name" value="BTAD"/>
</dbReference>
<reference evidence="5 6" key="1">
    <citation type="submission" date="2020-11" db="EMBL/GenBank/DDBJ databases">
        <title>Arthrobacter antarcticus sp. nov., isolated from Antarctic Soil.</title>
        <authorList>
            <person name="Li J."/>
        </authorList>
    </citation>
    <scope>NUCLEOTIDE SEQUENCE [LARGE SCALE GENOMIC DNA]</scope>
    <source>
        <strain evidence="5 6">Z1-20</strain>
    </source>
</reference>
<protein>
    <submittedName>
        <fullName evidence="5">SARP family transcriptional regulator</fullName>
    </submittedName>
</protein>
<evidence type="ECO:0000313" key="6">
    <source>
        <dbReference type="Proteomes" id="UP000655366"/>
    </source>
</evidence>
<dbReference type="InterPro" id="IPR051677">
    <property type="entry name" value="AfsR-DnrI-RedD_regulator"/>
</dbReference>
<dbReference type="InterPro" id="IPR036388">
    <property type="entry name" value="WH-like_DNA-bd_sf"/>
</dbReference>
<feature type="region of interest" description="Disordered" evidence="3">
    <location>
        <begin position="1"/>
        <end position="21"/>
    </location>
</feature>
<comment type="caution">
    <text evidence="5">The sequence shown here is derived from an EMBL/GenBank/DDBJ whole genome shotgun (WGS) entry which is preliminary data.</text>
</comment>
<dbReference type="Pfam" id="PF03704">
    <property type="entry name" value="BTAD"/>
    <property type="match status" value="1"/>
</dbReference>
<dbReference type="GO" id="GO:0006355">
    <property type="term" value="P:regulation of DNA-templated transcription"/>
    <property type="evidence" value="ECO:0007669"/>
    <property type="project" value="TreeGrafter"/>
</dbReference>
<dbReference type="RefSeq" id="WP_196394864.1">
    <property type="nucleotide sequence ID" value="NZ_JADNYM010000001.1"/>
</dbReference>
<gene>
    <name evidence="5" type="ORF">IV500_00485</name>
</gene>
<dbReference type="AlphaFoldDB" id="A0A931CG25"/>
<feature type="domain" description="Bacterial transcriptional activator" evidence="4">
    <location>
        <begin position="115"/>
        <end position="255"/>
    </location>
</feature>
<name>A0A931CG25_9MICC</name>
<evidence type="ECO:0000256" key="2">
    <source>
        <dbReference type="ARBA" id="ARBA00023163"/>
    </source>
</evidence>
<dbReference type="PANTHER" id="PTHR35807:SF1">
    <property type="entry name" value="TRANSCRIPTIONAL REGULATOR REDD"/>
    <property type="match status" value="1"/>
</dbReference>
<dbReference type="PANTHER" id="PTHR35807">
    <property type="entry name" value="TRANSCRIPTIONAL REGULATOR REDD-RELATED"/>
    <property type="match status" value="1"/>
</dbReference>
<accession>A0A931CG25</accession>
<evidence type="ECO:0000313" key="5">
    <source>
        <dbReference type="EMBL" id="MBG0737917.1"/>
    </source>
</evidence>
<dbReference type="Gene3D" id="1.25.40.10">
    <property type="entry name" value="Tetratricopeptide repeat domain"/>
    <property type="match status" value="1"/>
</dbReference>
<dbReference type="EMBL" id="JADNYM010000001">
    <property type="protein sequence ID" value="MBG0737917.1"/>
    <property type="molecule type" value="Genomic_DNA"/>
</dbReference>
<dbReference type="SUPFAM" id="SSF48452">
    <property type="entry name" value="TPR-like"/>
    <property type="match status" value="1"/>
</dbReference>
<dbReference type="Proteomes" id="UP000655366">
    <property type="component" value="Unassembled WGS sequence"/>
</dbReference>
<organism evidence="5 6">
    <name type="scientific">Arthrobacter terrae</name>
    <dbReference type="NCBI Taxonomy" id="2935737"/>
    <lineage>
        <taxon>Bacteria</taxon>
        <taxon>Bacillati</taxon>
        <taxon>Actinomycetota</taxon>
        <taxon>Actinomycetes</taxon>
        <taxon>Micrococcales</taxon>
        <taxon>Micrococcaceae</taxon>
        <taxon>Arthrobacter</taxon>
    </lineage>
</organism>
<dbReference type="SMART" id="SM01043">
    <property type="entry name" value="BTAD"/>
    <property type="match status" value="1"/>
</dbReference>
<proteinExistence type="predicted"/>
<dbReference type="Gene3D" id="1.10.10.10">
    <property type="entry name" value="Winged helix-like DNA-binding domain superfamily/Winged helix DNA-binding domain"/>
    <property type="match status" value="1"/>
</dbReference>
<keyword evidence="6" id="KW-1185">Reference proteome</keyword>